<dbReference type="PROSITE" id="PS51898">
    <property type="entry name" value="TYR_RECOMBINASE"/>
    <property type="match status" value="1"/>
</dbReference>
<sequence length="314" mass="36482">MNNTAIAEQYERELQLFSIYMKDREYSKETQKAYTFDVMHFLHNLDGKNVGDVSDFDVMNHLTLVREAGAGARYRNRCQSAIRLFYKVLVKFQMTNHNPALNIERAKVDKNRKPTYLEKPFLDACLQLIEGKYVIRDITIVALMAYAGLRVSEIVRLNVNDFNKERSELGVLGKGEKWRYIPLPAEMNELLQHYMGERIEPKNKKDQHAMFVSQFGRRISKRMVQTVAEKTFAALQSEYPELRGMKLSAHKLRHSFATDLLRSGADLRTVQELLGHEDISTTQIYTHVLDETKKKAMNSIHPDLSRLKLKQQVK</sequence>
<dbReference type="SUPFAM" id="SSF56349">
    <property type="entry name" value="DNA breaking-rejoining enzymes"/>
    <property type="match status" value="1"/>
</dbReference>
<dbReference type="Pfam" id="PF13495">
    <property type="entry name" value="Phage_int_SAM_4"/>
    <property type="match status" value="1"/>
</dbReference>
<dbReference type="Gene3D" id="1.10.443.10">
    <property type="entry name" value="Intergrase catalytic core"/>
    <property type="match status" value="1"/>
</dbReference>
<evidence type="ECO:0000256" key="5">
    <source>
        <dbReference type="ARBA" id="ARBA00022908"/>
    </source>
</evidence>
<organism evidence="12 13">
    <name type="scientific">Paenibacillus aceti</name>
    <dbReference type="NCBI Taxonomy" id="1820010"/>
    <lineage>
        <taxon>Bacteria</taxon>
        <taxon>Bacillati</taxon>
        <taxon>Bacillota</taxon>
        <taxon>Bacilli</taxon>
        <taxon>Bacillales</taxon>
        <taxon>Paenibacillaceae</taxon>
        <taxon>Paenibacillus</taxon>
    </lineage>
</organism>
<evidence type="ECO:0000256" key="8">
    <source>
        <dbReference type="ARBA" id="ARBA00023306"/>
    </source>
</evidence>
<dbReference type="InterPro" id="IPR004107">
    <property type="entry name" value="Integrase_SAM-like_N"/>
</dbReference>
<keyword evidence="7" id="KW-0233">DNA recombination</keyword>
<dbReference type="InterPro" id="IPR013762">
    <property type="entry name" value="Integrase-like_cat_sf"/>
</dbReference>
<dbReference type="InterPro" id="IPR011010">
    <property type="entry name" value="DNA_brk_join_enz"/>
</dbReference>
<evidence type="ECO:0000259" key="11">
    <source>
        <dbReference type="PROSITE" id="PS51900"/>
    </source>
</evidence>
<keyword evidence="13" id="KW-1185">Reference proteome</keyword>
<evidence type="ECO:0000256" key="4">
    <source>
        <dbReference type="ARBA" id="ARBA00022829"/>
    </source>
</evidence>
<dbReference type="InterPro" id="IPR044068">
    <property type="entry name" value="CB"/>
</dbReference>
<dbReference type="Pfam" id="PF00589">
    <property type="entry name" value="Phage_integrase"/>
    <property type="match status" value="1"/>
</dbReference>
<comment type="subcellular location">
    <subcellularLocation>
        <location evidence="1">Cytoplasm</location>
    </subcellularLocation>
</comment>
<feature type="domain" description="Core-binding (CB)" evidence="11">
    <location>
        <begin position="1"/>
        <end position="90"/>
    </location>
</feature>
<gene>
    <name evidence="12" type="primary">xerD</name>
    <name evidence="12" type="ORF">GCM10010913_20660</name>
</gene>
<keyword evidence="4" id="KW-0159">Chromosome partition</keyword>
<dbReference type="PANTHER" id="PTHR30349">
    <property type="entry name" value="PHAGE INTEGRASE-RELATED"/>
    <property type="match status" value="1"/>
</dbReference>
<feature type="domain" description="Tyr recombinase" evidence="10">
    <location>
        <begin position="112"/>
        <end position="298"/>
    </location>
</feature>
<protein>
    <submittedName>
        <fullName evidence="12">Tyrosine recombinase XerD</fullName>
    </submittedName>
</protein>
<evidence type="ECO:0000259" key="10">
    <source>
        <dbReference type="PROSITE" id="PS51898"/>
    </source>
</evidence>
<dbReference type="Gene3D" id="1.10.150.130">
    <property type="match status" value="1"/>
</dbReference>
<proteinExistence type="predicted"/>
<comment type="caution">
    <text evidence="12">The sequence shown here is derived from an EMBL/GenBank/DDBJ whole genome shotgun (WGS) entry which is preliminary data.</text>
</comment>
<evidence type="ECO:0000313" key="12">
    <source>
        <dbReference type="EMBL" id="GGF98774.1"/>
    </source>
</evidence>
<dbReference type="InterPro" id="IPR050090">
    <property type="entry name" value="Tyrosine_recombinase_XerCD"/>
</dbReference>
<evidence type="ECO:0000256" key="3">
    <source>
        <dbReference type="ARBA" id="ARBA00022618"/>
    </source>
</evidence>
<keyword evidence="5" id="KW-0229">DNA integration</keyword>
<dbReference type="PROSITE" id="PS51900">
    <property type="entry name" value="CB"/>
    <property type="match status" value="1"/>
</dbReference>
<evidence type="ECO:0000256" key="2">
    <source>
        <dbReference type="ARBA" id="ARBA00022490"/>
    </source>
</evidence>
<name>A0ABQ1VUE7_9BACL</name>
<evidence type="ECO:0000256" key="1">
    <source>
        <dbReference type="ARBA" id="ARBA00004496"/>
    </source>
</evidence>
<dbReference type="PANTHER" id="PTHR30349:SF77">
    <property type="entry name" value="TYROSINE RECOMBINASE XERC"/>
    <property type="match status" value="1"/>
</dbReference>
<evidence type="ECO:0000256" key="7">
    <source>
        <dbReference type="ARBA" id="ARBA00023172"/>
    </source>
</evidence>
<evidence type="ECO:0000256" key="6">
    <source>
        <dbReference type="ARBA" id="ARBA00023125"/>
    </source>
</evidence>
<keyword evidence="3" id="KW-0132">Cell division</keyword>
<keyword evidence="8" id="KW-0131">Cell cycle</keyword>
<dbReference type="InterPro" id="IPR002104">
    <property type="entry name" value="Integrase_catalytic"/>
</dbReference>
<keyword evidence="2" id="KW-0963">Cytoplasm</keyword>
<evidence type="ECO:0000256" key="9">
    <source>
        <dbReference type="PROSITE-ProRule" id="PRU01248"/>
    </source>
</evidence>
<dbReference type="RefSeq" id="WP_120461805.1">
    <property type="nucleotide sequence ID" value="NZ_BMIW01000012.1"/>
</dbReference>
<reference evidence="13" key="1">
    <citation type="journal article" date="2019" name="Int. J. Syst. Evol. Microbiol.">
        <title>The Global Catalogue of Microorganisms (GCM) 10K type strain sequencing project: providing services to taxonomists for standard genome sequencing and annotation.</title>
        <authorList>
            <consortium name="The Broad Institute Genomics Platform"/>
            <consortium name="The Broad Institute Genome Sequencing Center for Infectious Disease"/>
            <person name="Wu L."/>
            <person name="Ma J."/>
        </authorList>
    </citation>
    <scope>NUCLEOTIDE SEQUENCE [LARGE SCALE GENOMIC DNA]</scope>
    <source>
        <strain evidence="13">CGMCC 1.15420</strain>
    </source>
</reference>
<keyword evidence="6 9" id="KW-0238">DNA-binding</keyword>
<accession>A0ABQ1VUE7</accession>
<evidence type="ECO:0000313" key="13">
    <source>
        <dbReference type="Proteomes" id="UP000608420"/>
    </source>
</evidence>
<dbReference type="EMBL" id="BMIW01000012">
    <property type="protein sequence ID" value="GGF98774.1"/>
    <property type="molecule type" value="Genomic_DNA"/>
</dbReference>
<dbReference type="Proteomes" id="UP000608420">
    <property type="component" value="Unassembled WGS sequence"/>
</dbReference>
<dbReference type="InterPro" id="IPR010998">
    <property type="entry name" value="Integrase_recombinase_N"/>
</dbReference>